<proteinExistence type="predicted"/>
<feature type="transmembrane region" description="Helical" evidence="1">
    <location>
        <begin position="153"/>
        <end position="169"/>
    </location>
</feature>
<dbReference type="Proteomes" id="UP001431209">
    <property type="component" value="Unassembled WGS sequence"/>
</dbReference>
<gene>
    <name evidence="2" type="ORF">AKO1_015428</name>
</gene>
<organism evidence="2 3">
    <name type="scientific">Acrasis kona</name>
    <dbReference type="NCBI Taxonomy" id="1008807"/>
    <lineage>
        <taxon>Eukaryota</taxon>
        <taxon>Discoba</taxon>
        <taxon>Heterolobosea</taxon>
        <taxon>Tetramitia</taxon>
        <taxon>Eutetramitia</taxon>
        <taxon>Acrasidae</taxon>
        <taxon>Acrasis</taxon>
    </lineage>
</organism>
<feature type="transmembrane region" description="Helical" evidence="1">
    <location>
        <begin position="189"/>
        <end position="210"/>
    </location>
</feature>
<dbReference type="GO" id="GO:0016020">
    <property type="term" value="C:membrane"/>
    <property type="evidence" value="ECO:0007669"/>
    <property type="project" value="UniProtKB-SubCell"/>
</dbReference>
<feature type="transmembrane region" description="Helical" evidence="1">
    <location>
        <begin position="104"/>
        <end position="122"/>
    </location>
</feature>
<sequence length="412" mass="47654">MAWTGLKNSQLFLRRIFKSRIYYIITVTITLLAICFAYIVRLNDLKATSLNNCYNQTQIIPNCYDQPRCYNSTMLKDCFEGAGFKYEDAHDINQMWHLRDSMNVSYLVFIGIIIAEIVLRFISDPQWDVFYDALIVTMDFICTIRAITGVDSYIYYGIALPLRVGLFVADIDMLRPIFYKISMAAPKLVYFFLLFTTMMYFFGVCFFLYFSGENNPGCEACQVYYPNLETSMVTSVGVATLNDFSTVVKDMAKEVSFNSLFTYAIFFLYGITTQFVIFNCITAVIVDIVLSPDVKIPDNASNSFWNRAILELFLELFSGIIPAEEREAMQQKSSFDKLRSLYSIIKFKIKNLFKGKSYVDEDSLLLINDQKKRQSRSDEDTLQSILRVVLQMDKQINDIQKRLSVIEHEVMN</sequence>
<feature type="transmembrane region" description="Helical" evidence="1">
    <location>
        <begin position="21"/>
        <end position="40"/>
    </location>
</feature>
<keyword evidence="1" id="KW-0812">Transmembrane</keyword>
<dbReference type="GO" id="GO:0005216">
    <property type="term" value="F:monoatomic ion channel activity"/>
    <property type="evidence" value="ECO:0007669"/>
    <property type="project" value="InterPro"/>
</dbReference>
<dbReference type="AlphaFoldDB" id="A0AAW2YKP0"/>
<feature type="transmembrane region" description="Helical" evidence="1">
    <location>
        <begin position="260"/>
        <end position="284"/>
    </location>
</feature>
<evidence type="ECO:0000256" key="1">
    <source>
        <dbReference type="SAM" id="Phobius"/>
    </source>
</evidence>
<keyword evidence="1" id="KW-1133">Transmembrane helix</keyword>
<protein>
    <submittedName>
        <fullName evidence="2">Kinectin</fullName>
    </submittedName>
</protein>
<keyword evidence="1" id="KW-0472">Membrane</keyword>
<dbReference type="Gene3D" id="1.10.287.70">
    <property type="match status" value="1"/>
</dbReference>
<keyword evidence="3" id="KW-1185">Reference proteome</keyword>
<comment type="caution">
    <text evidence="2">The sequence shown here is derived from an EMBL/GenBank/DDBJ whole genome shotgun (WGS) entry which is preliminary data.</text>
</comment>
<dbReference type="EMBL" id="JAOPGA020000194">
    <property type="protein sequence ID" value="KAL0477583.1"/>
    <property type="molecule type" value="Genomic_DNA"/>
</dbReference>
<name>A0AAW2YKP0_9EUKA</name>
<accession>A0AAW2YKP0</accession>
<reference evidence="2 3" key="1">
    <citation type="submission" date="2024-03" db="EMBL/GenBank/DDBJ databases">
        <title>The Acrasis kona genome and developmental transcriptomes reveal deep origins of eukaryotic multicellular pathways.</title>
        <authorList>
            <person name="Sheikh S."/>
            <person name="Fu C.-J."/>
            <person name="Brown M.W."/>
            <person name="Baldauf S.L."/>
        </authorList>
    </citation>
    <scope>NUCLEOTIDE SEQUENCE [LARGE SCALE GENOMIC DNA]</scope>
    <source>
        <strain evidence="2 3">ATCC MYA-3509</strain>
    </source>
</reference>
<evidence type="ECO:0000313" key="2">
    <source>
        <dbReference type="EMBL" id="KAL0477583.1"/>
    </source>
</evidence>
<evidence type="ECO:0000313" key="3">
    <source>
        <dbReference type="Proteomes" id="UP001431209"/>
    </source>
</evidence>